<evidence type="ECO:0000256" key="2">
    <source>
        <dbReference type="ARBA" id="ARBA00022475"/>
    </source>
</evidence>
<keyword evidence="6 9" id="KW-1133">Transmembrane helix</keyword>
<dbReference type="InterPro" id="IPR045335">
    <property type="entry name" value="FtsQ_C_sf"/>
</dbReference>
<comment type="subcellular location">
    <subcellularLocation>
        <location evidence="9">Cell inner membrane</location>
        <topology evidence="9">Single-pass type II membrane protein</topology>
    </subcellularLocation>
    <subcellularLocation>
        <location evidence="1">Membrane</location>
    </subcellularLocation>
    <text evidence="9">Localizes to the division septum.</text>
</comment>
<gene>
    <name evidence="9" type="primary">ftsQ</name>
    <name evidence="11" type="ORF">DM558_09350</name>
</gene>
<dbReference type="AlphaFoldDB" id="A0A3Q9JJF7"/>
<evidence type="ECO:0000313" key="11">
    <source>
        <dbReference type="EMBL" id="AZS50973.1"/>
    </source>
</evidence>
<evidence type="ECO:0000256" key="8">
    <source>
        <dbReference type="ARBA" id="ARBA00023306"/>
    </source>
</evidence>
<dbReference type="InterPro" id="IPR005548">
    <property type="entry name" value="Cell_div_FtsQ/DivIB_C"/>
</dbReference>
<dbReference type="GO" id="GO:0005886">
    <property type="term" value="C:plasma membrane"/>
    <property type="evidence" value="ECO:0007669"/>
    <property type="project" value="UniProtKB-SubCell"/>
</dbReference>
<dbReference type="EMBL" id="CP029822">
    <property type="protein sequence ID" value="AZS50973.1"/>
    <property type="molecule type" value="Genomic_DNA"/>
</dbReference>
<dbReference type="Gene3D" id="3.40.50.11690">
    <property type="entry name" value="Cell division protein FtsQ/DivIB"/>
    <property type="match status" value="1"/>
</dbReference>
<keyword evidence="3 9" id="KW-0997">Cell inner membrane</keyword>
<proteinExistence type="inferred from homology"/>
<dbReference type="PANTHER" id="PTHR35851">
    <property type="entry name" value="CELL DIVISION PROTEIN FTSQ"/>
    <property type="match status" value="1"/>
</dbReference>
<evidence type="ECO:0000256" key="3">
    <source>
        <dbReference type="ARBA" id="ARBA00022519"/>
    </source>
</evidence>
<dbReference type="RefSeq" id="WP_109701987.1">
    <property type="nucleotide sequence ID" value="NZ_CP029822.1"/>
</dbReference>
<protein>
    <recommendedName>
        <fullName evidence="9">Cell division protein FtsQ</fullName>
    </recommendedName>
</protein>
<dbReference type="GO" id="GO:0032153">
    <property type="term" value="C:cell division site"/>
    <property type="evidence" value="ECO:0007669"/>
    <property type="project" value="UniProtKB-UniRule"/>
</dbReference>
<evidence type="ECO:0000256" key="9">
    <source>
        <dbReference type="HAMAP-Rule" id="MF_00911"/>
    </source>
</evidence>
<dbReference type="PROSITE" id="PS51779">
    <property type="entry name" value="POTRA"/>
    <property type="match status" value="1"/>
</dbReference>
<organism evidence="11 12">
    <name type="scientific">Entomomonas moraniae</name>
    <dbReference type="NCBI Taxonomy" id="2213226"/>
    <lineage>
        <taxon>Bacteria</taxon>
        <taxon>Pseudomonadati</taxon>
        <taxon>Pseudomonadota</taxon>
        <taxon>Gammaproteobacteria</taxon>
        <taxon>Pseudomonadales</taxon>
        <taxon>Pseudomonadaceae</taxon>
        <taxon>Entomomonas</taxon>
    </lineage>
</organism>
<feature type="transmembrane region" description="Helical" evidence="9">
    <location>
        <begin position="46"/>
        <end position="64"/>
    </location>
</feature>
<evidence type="ECO:0000313" key="12">
    <source>
        <dbReference type="Proteomes" id="UP000273143"/>
    </source>
</evidence>
<dbReference type="Pfam" id="PF03799">
    <property type="entry name" value="FtsQ_DivIB_C"/>
    <property type="match status" value="1"/>
</dbReference>
<keyword evidence="8 9" id="KW-0131">Cell cycle</keyword>
<feature type="domain" description="POTRA" evidence="10">
    <location>
        <begin position="73"/>
        <end position="142"/>
    </location>
</feature>
<dbReference type="Gene3D" id="3.10.20.310">
    <property type="entry name" value="membrane protein fhac"/>
    <property type="match status" value="1"/>
</dbReference>
<dbReference type="Proteomes" id="UP000273143">
    <property type="component" value="Chromosome"/>
</dbReference>
<evidence type="ECO:0000256" key="1">
    <source>
        <dbReference type="ARBA" id="ARBA00004370"/>
    </source>
</evidence>
<evidence type="ECO:0000256" key="4">
    <source>
        <dbReference type="ARBA" id="ARBA00022618"/>
    </source>
</evidence>
<keyword evidence="5 9" id="KW-0812">Transmembrane</keyword>
<comment type="subunit">
    <text evidence="9">Part of a complex composed of FtsB, FtsL and FtsQ.</text>
</comment>
<dbReference type="GO" id="GO:0043093">
    <property type="term" value="P:FtsZ-dependent cytokinesis"/>
    <property type="evidence" value="ECO:0007669"/>
    <property type="project" value="UniProtKB-UniRule"/>
</dbReference>
<comment type="function">
    <text evidence="9">Essential cell division protein. May link together the upstream cell division proteins, which are predominantly cytoplasmic, with the downstream cell division proteins, which are predominantly periplasmic. May control correct divisome assembly.</text>
</comment>
<reference evidence="12" key="1">
    <citation type="submission" date="2018-06" db="EMBL/GenBank/DDBJ databases">
        <title>Complete genome of Pseudomonas insecticola strain QZS01.</title>
        <authorList>
            <person name="Wang J."/>
            <person name="Su Q."/>
        </authorList>
    </citation>
    <scope>NUCLEOTIDE SEQUENCE [LARGE SCALE GENOMIC DNA]</scope>
    <source>
        <strain evidence="12">QZS01</strain>
    </source>
</reference>
<dbReference type="GO" id="GO:0090529">
    <property type="term" value="P:cell septum assembly"/>
    <property type="evidence" value="ECO:0007669"/>
    <property type="project" value="InterPro"/>
</dbReference>
<comment type="similarity">
    <text evidence="9">Belongs to the FtsQ/DivIB family. FtsQ subfamily.</text>
</comment>
<keyword evidence="2 9" id="KW-1003">Cell membrane</keyword>
<dbReference type="KEGG" id="emo:DM558_09350"/>
<evidence type="ECO:0000256" key="7">
    <source>
        <dbReference type="ARBA" id="ARBA00023136"/>
    </source>
</evidence>
<dbReference type="Pfam" id="PF08478">
    <property type="entry name" value="POTRA_1"/>
    <property type="match status" value="1"/>
</dbReference>
<name>A0A3Q9JJF7_9GAMM</name>
<sequence length="287" mass="32885">MLDVRVRYGESIPHWKQKASQRGASRVMPRKSIIARLGVMTDYFKIIGYIVLSLVFAVVVYNVVNRIAAYINQPIAKVTVLGEFGYIDQQTLQNRIEPFVNTGFLDVNLEQLRHKLETTPWISHVEIERVWPNELKINLNGRQPIARWGAHGLLNNVGEPFLVKDVSAYKDLPLLAGPDDAHVQVMQQYQIISQLLRPMDFFIASLTLEDTGHWTVVTNTGLELVLGNNDIVDRLRRFNRAYDFSLKDKIDNIARVDLRYNNAMAVAWKDPSKEIETNKATKMLARQ</sequence>
<keyword evidence="4 9" id="KW-0132">Cell division</keyword>
<keyword evidence="12" id="KW-1185">Reference proteome</keyword>
<dbReference type="PANTHER" id="PTHR35851:SF1">
    <property type="entry name" value="CELL DIVISION PROTEIN FTSQ"/>
    <property type="match status" value="1"/>
</dbReference>
<dbReference type="InterPro" id="IPR026579">
    <property type="entry name" value="FtsQ"/>
</dbReference>
<dbReference type="HAMAP" id="MF_00911">
    <property type="entry name" value="FtsQ_subfam"/>
    <property type="match status" value="1"/>
</dbReference>
<evidence type="ECO:0000259" key="10">
    <source>
        <dbReference type="PROSITE" id="PS51779"/>
    </source>
</evidence>
<dbReference type="InterPro" id="IPR013685">
    <property type="entry name" value="POTRA_FtsQ_type"/>
</dbReference>
<accession>A0A3Q9JJF7</accession>
<dbReference type="InterPro" id="IPR034746">
    <property type="entry name" value="POTRA"/>
</dbReference>
<evidence type="ECO:0000256" key="6">
    <source>
        <dbReference type="ARBA" id="ARBA00022989"/>
    </source>
</evidence>
<keyword evidence="7 9" id="KW-0472">Membrane</keyword>
<evidence type="ECO:0000256" key="5">
    <source>
        <dbReference type="ARBA" id="ARBA00022692"/>
    </source>
</evidence>